<keyword evidence="6" id="KW-1233">Viral attachment to host adhesion receptor</keyword>
<dbReference type="Pfam" id="PF03906">
    <property type="entry name" value="Phage_T7_tail"/>
    <property type="match status" value="1"/>
</dbReference>
<keyword evidence="14" id="KW-1185">Reference proteome</keyword>
<keyword evidence="5" id="KW-0946">Virion</keyword>
<evidence type="ECO:0000256" key="7">
    <source>
        <dbReference type="ARBA" id="ARBA00023296"/>
    </source>
</evidence>
<dbReference type="InterPro" id="IPR040775">
    <property type="entry name" value="Tail_spike_N"/>
</dbReference>
<feature type="domain" description="Tail fiber protein third" evidence="10">
    <location>
        <begin position="234"/>
        <end position="298"/>
    </location>
</feature>
<dbReference type="CDD" id="cd00229">
    <property type="entry name" value="SGNH_hydrolase"/>
    <property type="match status" value="1"/>
</dbReference>
<dbReference type="GO" id="GO:0046718">
    <property type="term" value="P:symbiont entry into host cell"/>
    <property type="evidence" value="ECO:0007669"/>
    <property type="project" value="UniProtKB-KW"/>
</dbReference>
<dbReference type="GO" id="GO:0098015">
    <property type="term" value="C:virus tail"/>
    <property type="evidence" value="ECO:0007669"/>
    <property type="project" value="UniProtKB-KW"/>
</dbReference>
<evidence type="ECO:0000259" key="11">
    <source>
        <dbReference type="Pfam" id="PF21988"/>
    </source>
</evidence>
<dbReference type="Pfam" id="PF21562">
    <property type="entry name" value="Gp63_3rd_G7C"/>
    <property type="match status" value="1"/>
</dbReference>
<evidence type="ECO:0000259" key="9">
    <source>
        <dbReference type="Pfam" id="PF18668"/>
    </source>
</evidence>
<dbReference type="InterPro" id="IPR005604">
    <property type="entry name" value="Phage_T7_tail_fibre-like_N"/>
</dbReference>
<feature type="domain" description="Tailspike protein galactose-binding" evidence="11">
    <location>
        <begin position="571"/>
        <end position="723"/>
    </location>
</feature>
<dbReference type="Pfam" id="PF22245">
    <property type="entry name" value="G7C_C"/>
    <property type="match status" value="1"/>
</dbReference>
<evidence type="ECO:0000256" key="2">
    <source>
        <dbReference type="ARBA" id="ARBA00022581"/>
    </source>
</evidence>
<keyword evidence="4" id="KW-1161">Viral attachment to host cell</keyword>
<dbReference type="InterPro" id="IPR054153">
    <property type="entry name" value="G7C_GBD"/>
</dbReference>
<name>A0A5B9N6F8_9CAUD</name>
<sequence length="913" mass="100437">MSTITQFPSGNTQHRIEFDYLARPFVVVTLVNSSNPTLNHVLEAGRDYRFLNPTMIEILADQSGFDIVRIHRQTGTDLVVDFRDGSVLTANDLTNAELQAIHIAEEGRDQTVDLAKEYADAAGISAGNAKDSENEARRIAESIKTAGLMGYITRRSFEKGFNITAWNEALLWEADGNYYRWDGTLPKNVPVGSTPEATGGVGKGKWLSVGDATLRTEMLRGRFKFEGAESVYYVPNINFNTSVDNRAAAYAFASKIYIPRDVTIRVNLLPDDDVRKFVGEGKLIVKNQFYGGDMLFDVEKATNGNGRSVKDVLMSAYSRQAYGVADVGIVGDSITDGAWGKQNWASPPLTPERDLQAPIDYDHSLSGGSHSWCAHWEYLMNAVQSRFSAEAIFKIKNASLSGARLSDGWGYRNFDRGFFGNIRYGAKAPNICILAMGWNDSSANSDTYRDQIDMFVRKAWGYGCTVGIVTVNDNDPHRMGFEADTKRQMCNRLGIDYFNLGPDLTEISNKTMHDMEWYYTKKDPAWDTTHPQELGQMVMGNAMFMQTVGEKYVRRVKSGDVITPAVVESYWDAVTYPSHNHLKPAYGKTGGTPVLDSLKYLPMASTAGENVTFTTLVWCEENDMSLTVFEPWTGNGKVGDYNHVKVINPAGKDLDINDPVYGARNTTVNNERILRQGKLASSWLGGGKSLTTYVGRLRKGLNQINIVNGGQLPTVWYPALKFGTSNNDGIHIPMTRRGIGVSALPTALYADGNKFEDYMLSNVMSGRKGSLTADAYAQQGTLVGRVYVKSGLKKSVYLALNWNPIMNTAVLLGVASDGRLAVGTWNGGEPTDWKVLTSAYQGDFTDKGFTVYHYTQVSDGSHLFTLTTDDGTVKDANVFTTLTATSGVVGLLNRVGGSKIVEVEANYTLTSVG</sequence>
<feature type="domain" description="Tailspike protein C-terminal" evidence="12">
    <location>
        <begin position="728"/>
        <end position="910"/>
    </location>
</feature>
<evidence type="ECO:0000256" key="4">
    <source>
        <dbReference type="ARBA" id="ARBA00022804"/>
    </source>
</evidence>
<dbReference type="Gene3D" id="3.40.50.1110">
    <property type="entry name" value="SGNH hydrolase"/>
    <property type="match status" value="1"/>
</dbReference>
<evidence type="ECO:0000259" key="10">
    <source>
        <dbReference type="Pfam" id="PF21562"/>
    </source>
</evidence>
<evidence type="ECO:0000313" key="14">
    <source>
        <dbReference type="Proteomes" id="UP000324737"/>
    </source>
</evidence>
<dbReference type="InterPro" id="IPR049297">
    <property type="entry name" value="Gp63_dom_3"/>
</dbReference>
<feature type="domain" description="Bacteriophage T7 tail fibre protein-like N-terminal" evidence="8">
    <location>
        <begin position="10"/>
        <end position="113"/>
    </location>
</feature>
<proteinExistence type="predicted"/>
<dbReference type="SUPFAM" id="SSF52266">
    <property type="entry name" value="SGNH hydrolase"/>
    <property type="match status" value="1"/>
</dbReference>
<evidence type="ECO:0000256" key="5">
    <source>
        <dbReference type="ARBA" id="ARBA00022844"/>
    </source>
</evidence>
<reference evidence="14" key="1">
    <citation type="submission" date="2019-05" db="EMBL/GenBank/DDBJ databases">
        <title>Complete Genome Sequence of Escherichia coli Podophage Penshu1.</title>
        <authorList>
            <person name="Pechacek D."/>
            <person name="Hwangbo M."/>
            <person name="Moreland R."/>
            <person name="Liu M."/>
            <person name="Ramsey J."/>
        </authorList>
    </citation>
    <scope>NUCLEOTIDE SEQUENCE [LARGE SCALE GENOMIC DNA]</scope>
</reference>
<keyword evidence="3" id="KW-1227">Viral tail protein</keyword>
<dbReference type="GO" id="GO:0098671">
    <property type="term" value="P:adhesion receptor-mediated virion attachment to host cell"/>
    <property type="evidence" value="ECO:0007669"/>
    <property type="project" value="UniProtKB-KW"/>
</dbReference>
<feature type="domain" description="Tail spike TSP1/Gp66 N-terminal" evidence="9">
    <location>
        <begin position="155"/>
        <end position="211"/>
    </location>
</feature>
<dbReference type="Pfam" id="PF18668">
    <property type="entry name" value="Tail_spike_N"/>
    <property type="match status" value="1"/>
</dbReference>
<gene>
    <name evidence="13" type="ORF">CPT_Penshu1_046</name>
</gene>
<evidence type="ECO:0000256" key="3">
    <source>
        <dbReference type="ARBA" id="ARBA00022732"/>
    </source>
</evidence>
<organism evidence="13 14">
    <name type="scientific">Escherichia phage Penshu1</name>
    <dbReference type="NCBI Taxonomy" id="2591101"/>
    <lineage>
        <taxon>Viruses</taxon>
        <taxon>Duplodnaviria</taxon>
        <taxon>Heunggongvirae</taxon>
        <taxon>Uroviricota</taxon>
        <taxon>Caudoviricetes</taxon>
        <taxon>Autographivirales</taxon>
        <taxon>Autotranscriptaviridae</taxon>
        <taxon>Studiervirinae</taxon>
        <taxon>Kayfunavirus</taxon>
        <taxon>Kayfunavirus penshu1</taxon>
    </lineage>
</organism>
<dbReference type="Gene3D" id="2.10.10.80">
    <property type="match status" value="1"/>
</dbReference>
<accession>A0A5B9N6F8</accession>
<keyword evidence="7" id="KW-1160">Virus entry into host cell</keyword>
<protein>
    <submittedName>
        <fullName evidence="13">Tail fiber</fullName>
    </submittedName>
</protein>
<evidence type="ECO:0000256" key="1">
    <source>
        <dbReference type="ARBA" id="ARBA00004328"/>
    </source>
</evidence>
<dbReference type="EMBL" id="MK903281">
    <property type="protein sequence ID" value="QEG09817.1"/>
    <property type="molecule type" value="Genomic_DNA"/>
</dbReference>
<evidence type="ECO:0000313" key="13">
    <source>
        <dbReference type="EMBL" id="QEG09817.1"/>
    </source>
</evidence>
<evidence type="ECO:0000259" key="8">
    <source>
        <dbReference type="Pfam" id="PF03906"/>
    </source>
</evidence>
<dbReference type="InterPro" id="IPR055017">
    <property type="entry name" value="G7C_C"/>
</dbReference>
<dbReference type="Pfam" id="PF21988">
    <property type="entry name" value="G7C_GBD"/>
    <property type="match status" value="1"/>
</dbReference>
<dbReference type="InterPro" id="IPR036514">
    <property type="entry name" value="SGNH_hydro_sf"/>
</dbReference>
<keyword evidence="2" id="KW-0945">Host-virus interaction</keyword>
<evidence type="ECO:0000259" key="12">
    <source>
        <dbReference type="Pfam" id="PF22245"/>
    </source>
</evidence>
<dbReference type="Proteomes" id="UP000324737">
    <property type="component" value="Segment"/>
</dbReference>
<evidence type="ECO:0000256" key="6">
    <source>
        <dbReference type="ARBA" id="ARBA00023165"/>
    </source>
</evidence>
<comment type="subcellular location">
    <subcellularLocation>
        <location evidence="1">Virion</location>
    </subcellularLocation>
</comment>